<proteinExistence type="predicted"/>
<dbReference type="Proteomes" id="UP000647424">
    <property type="component" value="Unassembled WGS sequence"/>
</dbReference>
<organism evidence="1 2">
    <name type="scientific">Limnohabitans radicicola</name>
    <dbReference type="NCBI Taxonomy" id="2771427"/>
    <lineage>
        <taxon>Bacteria</taxon>
        <taxon>Pseudomonadati</taxon>
        <taxon>Pseudomonadota</taxon>
        <taxon>Betaproteobacteria</taxon>
        <taxon>Burkholderiales</taxon>
        <taxon>Comamonadaceae</taxon>
        <taxon>Limnohabitans</taxon>
    </lineage>
</organism>
<gene>
    <name evidence="1" type="ORF">IC609_12350</name>
</gene>
<reference evidence="1" key="1">
    <citation type="submission" date="2020-09" db="EMBL/GenBank/DDBJ databases">
        <title>Genome seq and assembly of Limnohabitants sp.</title>
        <authorList>
            <person name="Chhetri G."/>
        </authorList>
    </citation>
    <scope>NUCLEOTIDE SEQUENCE</scope>
    <source>
        <strain evidence="1">JUR4</strain>
    </source>
</reference>
<keyword evidence="2" id="KW-1185">Reference proteome</keyword>
<sequence length="128" mass="15159">MRQNLSADIPQNLQEADERLTRYGRWAMERDRRHRCGSAEGRYRSFQDDEDRAPKEVLQHIDEALACQRALAKVPELERAVLVILYVPRRQPIEAQLRLAQIPARLCRERHLQGLRMFDNLLRKFLTP</sequence>
<dbReference type="EMBL" id="JACYFT010000002">
    <property type="protein sequence ID" value="MBD8051339.1"/>
    <property type="molecule type" value="Genomic_DNA"/>
</dbReference>
<protein>
    <submittedName>
        <fullName evidence="1">Uncharacterized protein</fullName>
    </submittedName>
</protein>
<evidence type="ECO:0000313" key="2">
    <source>
        <dbReference type="Proteomes" id="UP000647424"/>
    </source>
</evidence>
<comment type="caution">
    <text evidence="1">The sequence shown here is derived from an EMBL/GenBank/DDBJ whole genome shotgun (WGS) entry which is preliminary data.</text>
</comment>
<name>A0A927FH24_9BURK</name>
<evidence type="ECO:0000313" key="1">
    <source>
        <dbReference type="EMBL" id="MBD8051339.1"/>
    </source>
</evidence>
<dbReference type="AlphaFoldDB" id="A0A927FH24"/>
<accession>A0A927FH24</accession>
<dbReference type="RefSeq" id="WP_191819772.1">
    <property type="nucleotide sequence ID" value="NZ_JACYFT010000002.1"/>
</dbReference>